<dbReference type="Proteomes" id="UP001055247">
    <property type="component" value="Unassembled WGS sequence"/>
</dbReference>
<evidence type="ECO:0000313" key="2">
    <source>
        <dbReference type="Proteomes" id="UP001055247"/>
    </source>
</evidence>
<accession>A0AAV4ZRN3</accession>
<reference evidence="1" key="1">
    <citation type="journal article" date="2016" name="Front. Microbiol.">
        <title>Genome Sequence of the Piezophilic, Mesophilic Sulfate-Reducing Bacterium Desulfovibrio indicus J2T.</title>
        <authorList>
            <person name="Cao J."/>
            <person name="Maignien L."/>
            <person name="Shao Z."/>
            <person name="Alain K."/>
            <person name="Jebbar M."/>
        </authorList>
    </citation>
    <scope>NUCLEOTIDE SEQUENCE</scope>
    <source>
        <strain evidence="1">DSM 16372</strain>
    </source>
</reference>
<reference evidence="1" key="2">
    <citation type="submission" date="2021-08" db="EMBL/GenBank/DDBJ databases">
        <authorList>
            <person name="Tani A."/>
            <person name="Ola A."/>
            <person name="Ogura Y."/>
            <person name="Katsura K."/>
            <person name="Hayashi T."/>
        </authorList>
    </citation>
    <scope>NUCLEOTIDE SEQUENCE</scope>
    <source>
        <strain evidence="1">DSM 16372</strain>
    </source>
</reference>
<sequence length="393" mass="41996">MARRYGRAIANARLADVENGRLLVLHVAREIQARLSVPVPGFDPEPGDPFETVRRATSIVAEDFLTIAARCRTAARGPARLESSALLVGAFEALAEAKVACGMLAASFHFDPVAALAADEADSRLREARTQLEALGLGDGSDDAEIERRARIRLLRHASVDLEAVGTAELRRIERLAGNWFLLNSSMNLAVGRRVRGEALLAPLSSRDALNLRRAGAAAATAFAAFRDAPGFLGLLRQVAMYERHLLAARTGSPVFDGSPLSNLVLRIREEVRSGTATLPVLELRSEPGGIAGRFDTGDRPGIAILDDLPTRMSRQYPDAVRVVPLPVDQATLPHIDEARRLGVGLTFRTLGDALACVEIGDPETVRLFFSGEYAVANRIGGGVPEPGGPAPG</sequence>
<dbReference type="AlphaFoldDB" id="A0AAV4ZRN3"/>
<dbReference type="EMBL" id="BPQO01000022">
    <property type="protein sequence ID" value="GJD90923.1"/>
    <property type="molecule type" value="Genomic_DNA"/>
</dbReference>
<organism evidence="1 2">
    <name type="scientific">Methylobacterium hispanicum</name>
    <dbReference type="NCBI Taxonomy" id="270350"/>
    <lineage>
        <taxon>Bacteria</taxon>
        <taxon>Pseudomonadati</taxon>
        <taxon>Pseudomonadota</taxon>
        <taxon>Alphaproteobacteria</taxon>
        <taxon>Hyphomicrobiales</taxon>
        <taxon>Methylobacteriaceae</taxon>
        <taxon>Methylobacterium</taxon>
    </lineage>
</organism>
<gene>
    <name evidence="1" type="ORF">BHAOGJBA_4467</name>
</gene>
<evidence type="ECO:0000313" key="1">
    <source>
        <dbReference type="EMBL" id="GJD90923.1"/>
    </source>
</evidence>
<protein>
    <submittedName>
        <fullName evidence="1">Uncharacterized protein</fullName>
    </submittedName>
</protein>
<name>A0AAV4ZRN3_9HYPH</name>
<keyword evidence="2" id="KW-1185">Reference proteome</keyword>
<proteinExistence type="predicted"/>
<comment type="caution">
    <text evidence="1">The sequence shown here is derived from an EMBL/GenBank/DDBJ whole genome shotgun (WGS) entry which is preliminary data.</text>
</comment>